<dbReference type="AlphaFoldDB" id="A0ABD0K0D2"/>
<dbReference type="EMBL" id="JACVVK020000282">
    <property type="protein sequence ID" value="KAK7480449.1"/>
    <property type="molecule type" value="Genomic_DNA"/>
</dbReference>
<feature type="compositionally biased region" description="Polar residues" evidence="1">
    <location>
        <begin position="40"/>
        <end position="50"/>
    </location>
</feature>
<feature type="compositionally biased region" description="Basic and acidic residues" evidence="1">
    <location>
        <begin position="1"/>
        <end position="16"/>
    </location>
</feature>
<name>A0ABD0K0D2_9CAEN</name>
<protein>
    <submittedName>
        <fullName evidence="2">Uncharacterized protein</fullName>
    </submittedName>
</protein>
<sequence length="150" mass="16844">MHPEDPKRLVDGHEKVSSGQGRDVSVGDGLQPRGRCYGDQRQSVSGNYGNYHTDLSRNDAVRYSQPPWTTPLPYRHTVYNGVNGSRMSRLYSLRKREEDGFNQTTTPITGKAFVSGGIKRWDTLGMSFMAGVKLYINEEVARTDKEAENS</sequence>
<keyword evidence="3" id="KW-1185">Reference proteome</keyword>
<comment type="caution">
    <text evidence="2">The sequence shown here is derived from an EMBL/GenBank/DDBJ whole genome shotgun (WGS) entry which is preliminary data.</text>
</comment>
<feature type="region of interest" description="Disordered" evidence="1">
    <location>
        <begin position="1"/>
        <end position="67"/>
    </location>
</feature>
<organism evidence="2 3">
    <name type="scientific">Batillaria attramentaria</name>
    <dbReference type="NCBI Taxonomy" id="370345"/>
    <lineage>
        <taxon>Eukaryota</taxon>
        <taxon>Metazoa</taxon>
        <taxon>Spiralia</taxon>
        <taxon>Lophotrochozoa</taxon>
        <taxon>Mollusca</taxon>
        <taxon>Gastropoda</taxon>
        <taxon>Caenogastropoda</taxon>
        <taxon>Sorbeoconcha</taxon>
        <taxon>Cerithioidea</taxon>
        <taxon>Batillariidae</taxon>
        <taxon>Batillaria</taxon>
    </lineage>
</organism>
<gene>
    <name evidence="2" type="ORF">BaRGS_00028368</name>
</gene>
<proteinExistence type="predicted"/>
<dbReference type="Proteomes" id="UP001519460">
    <property type="component" value="Unassembled WGS sequence"/>
</dbReference>
<accession>A0ABD0K0D2</accession>
<evidence type="ECO:0000313" key="2">
    <source>
        <dbReference type="EMBL" id="KAK7480449.1"/>
    </source>
</evidence>
<reference evidence="2 3" key="1">
    <citation type="journal article" date="2023" name="Sci. Data">
        <title>Genome assembly of the Korean intertidal mud-creeper Batillaria attramentaria.</title>
        <authorList>
            <person name="Patra A.K."/>
            <person name="Ho P.T."/>
            <person name="Jun S."/>
            <person name="Lee S.J."/>
            <person name="Kim Y."/>
            <person name="Won Y.J."/>
        </authorList>
    </citation>
    <scope>NUCLEOTIDE SEQUENCE [LARGE SCALE GENOMIC DNA]</scope>
    <source>
        <strain evidence="2">Wonlab-2016</strain>
    </source>
</reference>
<evidence type="ECO:0000313" key="3">
    <source>
        <dbReference type="Proteomes" id="UP001519460"/>
    </source>
</evidence>
<evidence type="ECO:0000256" key="1">
    <source>
        <dbReference type="SAM" id="MobiDB-lite"/>
    </source>
</evidence>